<accession>A0AAV5MCK1</accession>
<sequence length="41" mass="4508">MAMEIHLISGDSLSPTSLQIWSPAAVTLRRLQLRSGDLDDL</sequence>
<dbReference type="AlphaFoldDB" id="A0AAV5MCK1"/>
<organism evidence="1 2">
    <name type="scientific">Rubroshorea leprosula</name>
    <dbReference type="NCBI Taxonomy" id="152421"/>
    <lineage>
        <taxon>Eukaryota</taxon>
        <taxon>Viridiplantae</taxon>
        <taxon>Streptophyta</taxon>
        <taxon>Embryophyta</taxon>
        <taxon>Tracheophyta</taxon>
        <taxon>Spermatophyta</taxon>
        <taxon>Magnoliopsida</taxon>
        <taxon>eudicotyledons</taxon>
        <taxon>Gunneridae</taxon>
        <taxon>Pentapetalae</taxon>
        <taxon>rosids</taxon>
        <taxon>malvids</taxon>
        <taxon>Malvales</taxon>
        <taxon>Dipterocarpaceae</taxon>
        <taxon>Rubroshorea</taxon>
    </lineage>
</organism>
<gene>
    <name evidence="1" type="ORF">SLEP1_g54125</name>
</gene>
<protein>
    <submittedName>
        <fullName evidence="1">Uncharacterized protein</fullName>
    </submittedName>
</protein>
<dbReference type="EMBL" id="BPVZ01000223">
    <property type="protein sequence ID" value="GKV47207.1"/>
    <property type="molecule type" value="Genomic_DNA"/>
</dbReference>
<comment type="caution">
    <text evidence="1">The sequence shown here is derived from an EMBL/GenBank/DDBJ whole genome shotgun (WGS) entry which is preliminary data.</text>
</comment>
<proteinExistence type="predicted"/>
<reference evidence="1 2" key="1">
    <citation type="journal article" date="2021" name="Commun. Biol.">
        <title>The genome of Shorea leprosula (Dipterocarpaceae) highlights the ecological relevance of drought in aseasonal tropical rainforests.</title>
        <authorList>
            <person name="Ng K.K.S."/>
            <person name="Kobayashi M.J."/>
            <person name="Fawcett J.A."/>
            <person name="Hatakeyama M."/>
            <person name="Paape T."/>
            <person name="Ng C.H."/>
            <person name="Ang C.C."/>
            <person name="Tnah L.H."/>
            <person name="Lee C.T."/>
            <person name="Nishiyama T."/>
            <person name="Sese J."/>
            <person name="O'Brien M.J."/>
            <person name="Copetti D."/>
            <person name="Mohd Noor M.I."/>
            <person name="Ong R.C."/>
            <person name="Putra M."/>
            <person name="Sireger I.Z."/>
            <person name="Indrioko S."/>
            <person name="Kosugi Y."/>
            <person name="Izuno A."/>
            <person name="Isagi Y."/>
            <person name="Lee S.L."/>
            <person name="Shimizu K.K."/>
        </authorList>
    </citation>
    <scope>NUCLEOTIDE SEQUENCE [LARGE SCALE GENOMIC DNA]</scope>
    <source>
        <strain evidence="1">214</strain>
    </source>
</reference>
<evidence type="ECO:0000313" key="1">
    <source>
        <dbReference type="EMBL" id="GKV47207.1"/>
    </source>
</evidence>
<name>A0AAV5MCK1_9ROSI</name>
<dbReference type="Proteomes" id="UP001054252">
    <property type="component" value="Unassembled WGS sequence"/>
</dbReference>
<evidence type="ECO:0000313" key="2">
    <source>
        <dbReference type="Proteomes" id="UP001054252"/>
    </source>
</evidence>
<keyword evidence="2" id="KW-1185">Reference proteome</keyword>